<comment type="similarity">
    <text evidence="2">Belongs to the asparagine synthetase family.</text>
</comment>
<gene>
    <name evidence="9" type="ORF">Atep_09060</name>
</gene>
<dbReference type="NCBIfam" id="TIGR03104">
    <property type="entry name" value="trio_amidotrans"/>
    <property type="match status" value="1"/>
</dbReference>
<evidence type="ECO:0000313" key="10">
    <source>
        <dbReference type="Proteomes" id="UP000680679"/>
    </source>
</evidence>
<evidence type="ECO:0000256" key="7">
    <source>
        <dbReference type="ARBA" id="ARBA00048741"/>
    </source>
</evidence>
<dbReference type="Proteomes" id="UP000680679">
    <property type="component" value="Chromosome"/>
</dbReference>
<reference evidence="9 10" key="1">
    <citation type="submission" date="2021-04" db="EMBL/GenBank/DDBJ databases">
        <title>Complete genome sequencing of Allochromatium tepidum strain NZ.</title>
        <authorList>
            <person name="Tsukatani Y."/>
            <person name="Mori H."/>
        </authorList>
    </citation>
    <scope>NUCLEOTIDE SEQUENCE [LARGE SCALE GENOMIC DNA]</scope>
    <source>
        <strain evidence="9 10">NZ</strain>
    </source>
</reference>
<dbReference type="NCBIfam" id="TIGR01536">
    <property type="entry name" value="asn_synth_AEB"/>
    <property type="match status" value="1"/>
</dbReference>
<dbReference type="SUPFAM" id="SSF56235">
    <property type="entry name" value="N-terminal nucleophile aminohydrolases (Ntn hydrolases)"/>
    <property type="match status" value="1"/>
</dbReference>
<dbReference type="Gene3D" id="3.60.20.10">
    <property type="entry name" value="Glutamine Phosphoribosylpyrophosphate, subunit 1, domain 1"/>
    <property type="match status" value="1"/>
</dbReference>
<dbReference type="Pfam" id="PF00733">
    <property type="entry name" value="Asn_synthase"/>
    <property type="match status" value="1"/>
</dbReference>
<evidence type="ECO:0000259" key="8">
    <source>
        <dbReference type="PROSITE" id="PS51278"/>
    </source>
</evidence>
<comment type="pathway">
    <text evidence="1">Amino-acid biosynthesis; L-asparagine biosynthesis; L-asparagine from L-aspartate (L-Gln route): step 1/1.</text>
</comment>
<dbReference type="InterPro" id="IPR006426">
    <property type="entry name" value="Asn_synth_AEB"/>
</dbReference>
<feature type="domain" description="Glutamine amidotransferase type-2" evidence="8">
    <location>
        <begin position="2"/>
        <end position="214"/>
    </location>
</feature>
<evidence type="ECO:0000256" key="3">
    <source>
        <dbReference type="ARBA" id="ARBA00012737"/>
    </source>
</evidence>
<dbReference type="InterPro" id="IPR001962">
    <property type="entry name" value="Asn_synthase"/>
</dbReference>
<organism evidence="9 10">
    <name type="scientific">Allochromatium tepidum</name>
    <dbReference type="NCBI Taxonomy" id="553982"/>
    <lineage>
        <taxon>Bacteria</taxon>
        <taxon>Pseudomonadati</taxon>
        <taxon>Pseudomonadota</taxon>
        <taxon>Gammaproteobacteria</taxon>
        <taxon>Chromatiales</taxon>
        <taxon>Chromatiaceae</taxon>
        <taxon>Allochromatium</taxon>
    </lineage>
</organism>
<dbReference type="InterPro" id="IPR051786">
    <property type="entry name" value="ASN_synthetase/amidase"/>
</dbReference>
<sequence>MCGICGELRLDGAPADLDAVGHMMAELTRRGPDHGGSYSDGALAFGHRRLAIIDLSVRSNQPMVDAELGLALVFNGTIYNYRALRRELESKGYRFFSEGDSEVILKAWHAWGTDCVERLHGMFAFAVWDANRRSLFLARDRFGIKPLYWSEQGRVLRFASNPQALLAAGGVDTRIDPVALHNLFTLHAVVPAPRTILQGVRKLAPGHWLLIEADGRRTERAYWRLTAQRPESPLSEGEWLESIHAALRHAVKIRSEVADVPVGVLLSGGLDSSLLVALLAEAGVADLRTFSVGFEDTPEEAGSEFEYSDLVVERYGTRHRKFLVPNDQVLTRLPEAIDAMAEPMFGQDAVAFYLLSEQVSREIKVVQSGQGADEVFGGYFWYPRMMAETGGSPLERFAKHYFDRDHDEYLRMIGADYAGEDHTSPLIAERLAEPDADTFMDAVLRLDVTTLIVDDPVKRVDNMTMAWGLEARVPFLDHQLVELAARCPPELKLREGGKYPLKALARGLLPDAVIDRPKGYFPMPALKYVRGPFLDMMRDVLTSRAGRERGLYRQAYLDQLLAAPDMHHTRIQGNKLWHPALLELWLQRHVD</sequence>
<dbReference type="PIRSF" id="PIRSF001589">
    <property type="entry name" value="Asn_synthetase_glu-h"/>
    <property type="match status" value="1"/>
</dbReference>
<keyword evidence="5" id="KW-0067">ATP-binding</keyword>
<keyword evidence="6" id="KW-0315">Glutamine amidotransferase</keyword>
<accession>A0ABM7QKH0</accession>
<dbReference type="InterPro" id="IPR017932">
    <property type="entry name" value="GATase_2_dom"/>
</dbReference>
<keyword evidence="4" id="KW-0547">Nucleotide-binding</keyword>
<dbReference type="Gene3D" id="3.40.50.620">
    <property type="entry name" value="HUPs"/>
    <property type="match status" value="1"/>
</dbReference>
<dbReference type="PANTHER" id="PTHR43284:SF1">
    <property type="entry name" value="ASPARAGINE SYNTHETASE"/>
    <property type="match status" value="1"/>
</dbReference>
<evidence type="ECO:0000313" key="9">
    <source>
        <dbReference type="EMBL" id="BCU06229.1"/>
    </source>
</evidence>
<dbReference type="InterPro" id="IPR014729">
    <property type="entry name" value="Rossmann-like_a/b/a_fold"/>
</dbReference>
<dbReference type="SUPFAM" id="SSF52402">
    <property type="entry name" value="Adenine nucleotide alpha hydrolases-like"/>
    <property type="match status" value="1"/>
</dbReference>
<evidence type="ECO:0000256" key="4">
    <source>
        <dbReference type="ARBA" id="ARBA00022741"/>
    </source>
</evidence>
<keyword evidence="10" id="KW-1185">Reference proteome</keyword>
<evidence type="ECO:0000256" key="2">
    <source>
        <dbReference type="ARBA" id="ARBA00005752"/>
    </source>
</evidence>
<dbReference type="EC" id="6.3.5.4" evidence="3"/>
<dbReference type="EMBL" id="AP024563">
    <property type="protein sequence ID" value="BCU06229.1"/>
    <property type="molecule type" value="Genomic_DNA"/>
</dbReference>
<dbReference type="RefSeq" id="WP_213380479.1">
    <property type="nucleotide sequence ID" value="NZ_AP024563.1"/>
</dbReference>
<dbReference type="InterPro" id="IPR017535">
    <property type="entry name" value="Asparagine_synth"/>
</dbReference>
<proteinExistence type="inferred from homology"/>
<evidence type="ECO:0000256" key="6">
    <source>
        <dbReference type="ARBA" id="ARBA00022962"/>
    </source>
</evidence>
<dbReference type="PROSITE" id="PS51278">
    <property type="entry name" value="GATASE_TYPE_2"/>
    <property type="match status" value="1"/>
</dbReference>
<comment type="catalytic activity">
    <reaction evidence="7">
        <text>L-aspartate + L-glutamine + ATP + H2O = L-asparagine + L-glutamate + AMP + diphosphate + H(+)</text>
        <dbReference type="Rhea" id="RHEA:12228"/>
        <dbReference type="ChEBI" id="CHEBI:15377"/>
        <dbReference type="ChEBI" id="CHEBI:15378"/>
        <dbReference type="ChEBI" id="CHEBI:29985"/>
        <dbReference type="ChEBI" id="CHEBI:29991"/>
        <dbReference type="ChEBI" id="CHEBI:30616"/>
        <dbReference type="ChEBI" id="CHEBI:33019"/>
        <dbReference type="ChEBI" id="CHEBI:58048"/>
        <dbReference type="ChEBI" id="CHEBI:58359"/>
        <dbReference type="ChEBI" id="CHEBI:456215"/>
        <dbReference type="EC" id="6.3.5.4"/>
    </reaction>
</comment>
<name>A0ABM7QKH0_9GAMM</name>
<evidence type="ECO:0000256" key="1">
    <source>
        <dbReference type="ARBA" id="ARBA00005187"/>
    </source>
</evidence>
<dbReference type="CDD" id="cd01991">
    <property type="entry name" value="Asn_synthase_B_C"/>
    <property type="match status" value="1"/>
</dbReference>
<dbReference type="CDD" id="cd00712">
    <property type="entry name" value="AsnB"/>
    <property type="match status" value="1"/>
</dbReference>
<protein>
    <recommendedName>
        <fullName evidence="3">asparagine synthase (glutamine-hydrolyzing)</fullName>
        <ecNumber evidence="3">6.3.5.4</ecNumber>
    </recommendedName>
</protein>
<dbReference type="InterPro" id="IPR033738">
    <property type="entry name" value="AsnB_N"/>
</dbReference>
<dbReference type="PANTHER" id="PTHR43284">
    <property type="entry name" value="ASPARAGINE SYNTHETASE (GLUTAMINE-HYDROLYZING)"/>
    <property type="match status" value="1"/>
</dbReference>
<dbReference type="InterPro" id="IPR029055">
    <property type="entry name" value="Ntn_hydrolases_N"/>
</dbReference>
<evidence type="ECO:0000256" key="5">
    <source>
        <dbReference type="ARBA" id="ARBA00022840"/>
    </source>
</evidence>
<dbReference type="Pfam" id="PF13537">
    <property type="entry name" value="GATase_7"/>
    <property type="match status" value="1"/>
</dbReference>